<reference evidence="3 4" key="1">
    <citation type="journal article" date="2020" name="Microorganisms">
        <title>Osmotic Adaptation and Compatible Solute Biosynthesis of Phototrophic Bacteria as Revealed from Genome Analyses.</title>
        <authorList>
            <person name="Imhoff J.F."/>
            <person name="Rahn T."/>
            <person name="Kunzel S."/>
            <person name="Keller A."/>
            <person name="Neulinger S.C."/>
        </authorList>
    </citation>
    <scope>NUCLEOTIDE SEQUENCE [LARGE SCALE GENOMIC DNA]</scope>
    <source>
        <strain evidence="3 4">DSM 15382</strain>
    </source>
</reference>
<comment type="caution">
    <text evidence="3">The sequence shown here is derived from an EMBL/GenBank/DDBJ whole genome shotgun (WGS) entry which is preliminary data.</text>
</comment>
<dbReference type="Proteomes" id="UP000697995">
    <property type="component" value="Unassembled WGS sequence"/>
</dbReference>
<feature type="coiled-coil region" evidence="1">
    <location>
        <begin position="798"/>
        <end position="825"/>
    </location>
</feature>
<dbReference type="EMBL" id="NRSG01000236">
    <property type="protein sequence ID" value="MBK1660983.1"/>
    <property type="molecule type" value="Genomic_DNA"/>
</dbReference>
<evidence type="ECO:0000256" key="1">
    <source>
        <dbReference type="SAM" id="Coils"/>
    </source>
</evidence>
<accession>A0ABS1D2C5</accession>
<gene>
    <name evidence="3" type="ORF">CKO45_22460</name>
</gene>
<protein>
    <recommendedName>
        <fullName evidence="5">Chromosome segregation ATPase</fullName>
    </recommendedName>
</protein>
<dbReference type="PANTHER" id="PTHR45615">
    <property type="entry name" value="MYOSIN HEAVY CHAIN, NON-MUSCLE"/>
    <property type="match status" value="1"/>
</dbReference>
<evidence type="ECO:0000313" key="3">
    <source>
        <dbReference type="EMBL" id="MBK1660983.1"/>
    </source>
</evidence>
<keyword evidence="4" id="KW-1185">Reference proteome</keyword>
<feature type="region of interest" description="Disordered" evidence="2">
    <location>
        <begin position="1"/>
        <end position="23"/>
    </location>
</feature>
<proteinExistence type="predicted"/>
<dbReference type="Gene3D" id="1.20.5.340">
    <property type="match status" value="1"/>
</dbReference>
<feature type="coiled-coil region" evidence="1">
    <location>
        <begin position="861"/>
        <end position="895"/>
    </location>
</feature>
<evidence type="ECO:0008006" key="5">
    <source>
        <dbReference type="Google" id="ProtNLM"/>
    </source>
</evidence>
<feature type="coiled-coil region" evidence="1">
    <location>
        <begin position="714"/>
        <end position="769"/>
    </location>
</feature>
<dbReference type="PANTHER" id="PTHR45615:SF66">
    <property type="entry name" value="CARD DOMAIN-CONTAINING PROTEIN"/>
    <property type="match status" value="1"/>
</dbReference>
<organism evidence="3 4">
    <name type="scientific">Paracraurococcus ruber</name>
    <dbReference type="NCBI Taxonomy" id="77675"/>
    <lineage>
        <taxon>Bacteria</taxon>
        <taxon>Pseudomonadati</taxon>
        <taxon>Pseudomonadota</taxon>
        <taxon>Alphaproteobacteria</taxon>
        <taxon>Acetobacterales</taxon>
        <taxon>Roseomonadaceae</taxon>
        <taxon>Paracraurococcus</taxon>
    </lineage>
</organism>
<evidence type="ECO:0000313" key="4">
    <source>
        <dbReference type="Proteomes" id="UP000697995"/>
    </source>
</evidence>
<dbReference type="SUPFAM" id="SSF57997">
    <property type="entry name" value="Tropomyosin"/>
    <property type="match status" value="1"/>
</dbReference>
<evidence type="ECO:0000256" key="2">
    <source>
        <dbReference type="SAM" id="MobiDB-lite"/>
    </source>
</evidence>
<dbReference type="RefSeq" id="WP_158292387.1">
    <property type="nucleotide sequence ID" value="NZ_NRSG01000236.1"/>
</dbReference>
<feature type="coiled-coil region" evidence="1">
    <location>
        <begin position="458"/>
        <end position="506"/>
    </location>
</feature>
<name>A0ABS1D2C5_9PROT</name>
<keyword evidence="1" id="KW-0175">Coiled coil</keyword>
<dbReference type="Gene3D" id="1.10.287.1490">
    <property type="match status" value="2"/>
</dbReference>
<sequence length="971" mass="102900">MSDATSFRPLRSSGAGAPPPGTTAQVEARLSRTNYFDGRLLTAEDLNRDQAYLDGRLLDIGLAGGDGVIAGFALALDAQRRFLSLGNGAGVAPSGRMLLLDRPAGQPLKADLQDLGRLATLNGNRIRGLGSALYAVVLLHREVGTDVAEVFPRDLGAKRESSFNTITELLELALVPLPVRPPGGGSALAARAGLARSLLGRPELAAALPEEGLALGLLATQGGIAAWLDPFLLRRTRRDRFDPAGPQRDLAAQYEALLADVLVDRAGRGLPAAFRASDAFALLPPAGTLPRAALDPVAGSQLFFGETAEVWVTPVRADEVAALQEESLAYGPLDLGSGEPFEVVVLAPLAPADFAQFGRALQQPRADAPAAAQASPFRWPDRIGLPRIDPLRLRLLPQPGAALDTDAETWKAIWEKVPDRLPYIRRPAHAGATGVTAVMLASGFTLPPPPDPEAQPEIQQLRAALDQARQELEAQTQAIAAAEQAKAAAEAAAQAAATQAAAAQARAAQAEAGRQGVLAERDRALADLRQSQADLAACGNRTGLRDDLIDQLRRKLVKVKQPPFPWPPGWPDDPELRRKALEDVDGLILERDQSLAGFETEVATLRGDLAGITAARDSLSTRVGQLDAQLAAVTQDRDGVATRIGQLDAQLAAVTRDRDGFAARIAQLEPQLATVTRDRDGFAARIAQLEPQVATLTRDRDGLAAQVGQVNAQLAAITQQRDGLSGQVNQLNTQLGQLNAQLGATAQQRDDANARLGQANSQLATMTQQRDGLATQVTQLNTQLGQASSQVASVTQQRDTLAAQANQLTSQLAAATQQRDSAVSQAGQLDTQLTQLRGQLATATQQRDGFSAQLGQLTSQLATATQQRDSFSAQVNQLTTQVGQLRGQLTAATQQRDAFSAQVGQLNTQLASVTQQRDGFSTQVNQLNTQVATLSATRDTLQRQVAESTAILRSGVAPDLALQRLNRTLGR</sequence>